<organism evidence="6 7">
    <name type="scientific">Imshaugia aleurites</name>
    <dbReference type="NCBI Taxonomy" id="172621"/>
    <lineage>
        <taxon>Eukaryota</taxon>
        <taxon>Fungi</taxon>
        <taxon>Dikarya</taxon>
        <taxon>Ascomycota</taxon>
        <taxon>Pezizomycotina</taxon>
        <taxon>Lecanoromycetes</taxon>
        <taxon>OSLEUM clade</taxon>
        <taxon>Lecanoromycetidae</taxon>
        <taxon>Lecanorales</taxon>
        <taxon>Lecanorineae</taxon>
        <taxon>Parmeliaceae</taxon>
        <taxon>Imshaugia</taxon>
    </lineage>
</organism>
<evidence type="ECO:0000256" key="4">
    <source>
        <dbReference type="SAM" id="MobiDB-lite"/>
    </source>
</evidence>
<keyword evidence="3" id="KW-0862">Zinc</keyword>
<sequence length="461" mass="51170">MANSKVQWDDAKVERNPRGWSTSGKERPLPSPFPFPQTNPWATKSVLSIDGGGIRGYSSLVILQALMEKVGEIEQAGNPKATSSISPAVLAPLDDENLAASNPDALPISEYLPCHYFDYIAGVRTGGIIAMMLGRYRMSVRAAMNRYRDICDTVVKQQQKRPSQPAFSGTRKASKSLNADALKLVPALPSPEDEEGYLWSDRERCRTIVCGCGTRLHPLRSYVKPSAETKRSAYDINNILSQCVVASPPRGTYCDGAHSYNNPSRTVIKELSSLHRHDPSGHNSIHLLSIGGAVHEPVDIRANEYQYLMSRQTQRNHEFMTSTQAGPSNLTHYSRLDVPDDHHLPAIGANEWNPETSDSPTLNLIETATTTYLHTEPAATTLHDTATSLVAKRRRRAKTPRWERWALGTSGYRCPELECGHCNERFEDTDALWKHGALVHGEREEVGRGGYGERDEGWRGV</sequence>
<keyword evidence="3" id="KW-0479">Metal-binding</keyword>
<dbReference type="GO" id="GO:0016042">
    <property type="term" value="P:lipid catabolic process"/>
    <property type="evidence" value="ECO:0007669"/>
    <property type="project" value="UniProtKB-KW"/>
</dbReference>
<dbReference type="SUPFAM" id="SSF52151">
    <property type="entry name" value="FabD/lysophospholipase-like"/>
    <property type="match status" value="1"/>
</dbReference>
<keyword evidence="2" id="KW-0442">Lipid degradation</keyword>
<dbReference type="GO" id="GO:0016020">
    <property type="term" value="C:membrane"/>
    <property type="evidence" value="ECO:0007669"/>
    <property type="project" value="TreeGrafter"/>
</dbReference>
<dbReference type="PROSITE" id="PS00028">
    <property type="entry name" value="ZINC_FINGER_C2H2_1"/>
    <property type="match status" value="1"/>
</dbReference>
<evidence type="ECO:0000256" key="2">
    <source>
        <dbReference type="ARBA" id="ARBA00022963"/>
    </source>
</evidence>
<keyword evidence="1" id="KW-0378">Hydrolase</keyword>
<dbReference type="GO" id="GO:0047499">
    <property type="term" value="F:calcium-independent phospholipase A2 activity"/>
    <property type="evidence" value="ECO:0007669"/>
    <property type="project" value="TreeGrafter"/>
</dbReference>
<dbReference type="GO" id="GO:0019369">
    <property type="term" value="P:arachidonate metabolic process"/>
    <property type="evidence" value="ECO:0007669"/>
    <property type="project" value="TreeGrafter"/>
</dbReference>
<dbReference type="AlphaFoldDB" id="A0A8H3IXL4"/>
<reference evidence="6" key="1">
    <citation type="submission" date="2021-03" db="EMBL/GenBank/DDBJ databases">
        <authorList>
            <person name="Tagirdzhanova G."/>
        </authorList>
    </citation>
    <scope>NUCLEOTIDE SEQUENCE</scope>
</reference>
<dbReference type="PANTHER" id="PTHR24185:SF1">
    <property type="entry name" value="CALCIUM-INDEPENDENT PHOSPHOLIPASE A2-GAMMA"/>
    <property type="match status" value="1"/>
</dbReference>
<evidence type="ECO:0000313" key="6">
    <source>
        <dbReference type="EMBL" id="CAF9937073.1"/>
    </source>
</evidence>
<name>A0A8H3IXL4_9LECA</name>
<evidence type="ECO:0000259" key="5">
    <source>
        <dbReference type="PROSITE" id="PS50157"/>
    </source>
</evidence>
<dbReference type="InterPro" id="IPR016035">
    <property type="entry name" value="Acyl_Trfase/lysoPLipase"/>
</dbReference>
<dbReference type="InterPro" id="IPR013087">
    <property type="entry name" value="Znf_C2H2_type"/>
</dbReference>
<dbReference type="PANTHER" id="PTHR24185">
    <property type="entry name" value="CALCIUM-INDEPENDENT PHOSPHOLIPASE A2-GAMMA"/>
    <property type="match status" value="1"/>
</dbReference>
<feature type="compositionally biased region" description="Basic and acidic residues" evidence="4">
    <location>
        <begin position="7"/>
        <end position="17"/>
    </location>
</feature>
<protein>
    <recommendedName>
        <fullName evidence="5">C2H2-type domain-containing protein</fullName>
    </recommendedName>
</protein>
<evidence type="ECO:0000256" key="3">
    <source>
        <dbReference type="PROSITE-ProRule" id="PRU00042"/>
    </source>
</evidence>
<comment type="caution">
    <text evidence="6">The sequence shown here is derived from an EMBL/GenBank/DDBJ whole genome shotgun (WGS) entry which is preliminary data.</text>
</comment>
<dbReference type="Proteomes" id="UP000664534">
    <property type="component" value="Unassembled WGS sequence"/>
</dbReference>
<feature type="region of interest" description="Disordered" evidence="4">
    <location>
        <begin position="1"/>
        <end position="35"/>
    </location>
</feature>
<keyword evidence="3" id="KW-0863">Zinc-finger</keyword>
<dbReference type="Gene3D" id="3.40.1090.10">
    <property type="entry name" value="Cytosolic phospholipase A2 catalytic domain"/>
    <property type="match status" value="2"/>
</dbReference>
<keyword evidence="2" id="KW-0443">Lipid metabolism</keyword>
<dbReference type="GO" id="GO:0008270">
    <property type="term" value="F:zinc ion binding"/>
    <property type="evidence" value="ECO:0007669"/>
    <property type="project" value="UniProtKB-KW"/>
</dbReference>
<evidence type="ECO:0000313" key="7">
    <source>
        <dbReference type="Proteomes" id="UP000664534"/>
    </source>
</evidence>
<proteinExistence type="predicted"/>
<keyword evidence="7" id="KW-1185">Reference proteome</keyword>
<feature type="domain" description="C2H2-type" evidence="5">
    <location>
        <begin position="417"/>
        <end position="445"/>
    </location>
</feature>
<accession>A0A8H3IXL4</accession>
<dbReference type="PROSITE" id="PS50157">
    <property type="entry name" value="ZINC_FINGER_C2H2_2"/>
    <property type="match status" value="1"/>
</dbReference>
<dbReference type="EMBL" id="CAJPDT010000096">
    <property type="protein sequence ID" value="CAF9937073.1"/>
    <property type="molecule type" value="Genomic_DNA"/>
</dbReference>
<evidence type="ECO:0000256" key="1">
    <source>
        <dbReference type="ARBA" id="ARBA00022801"/>
    </source>
</evidence>
<dbReference type="OrthoDB" id="1658288at2759"/>
<gene>
    <name evidence="6" type="ORF">IMSHALPRED_011012</name>
</gene>